<dbReference type="InterPro" id="IPR013785">
    <property type="entry name" value="Aldolase_TIM"/>
</dbReference>
<dbReference type="InterPro" id="IPR018089">
    <property type="entry name" value="OMPdecase_AS"/>
</dbReference>
<feature type="binding site" evidence="7 9">
    <location>
        <position position="182"/>
    </location>
    <ligand>
        <name>substrate</name>
    </ligand>
</feature>
<dbReference type="AlphaFoldDB" id="L0ERK0"/>
<dbReference type="KEGG" id="lcc:B488_01160"/>
<dbReference type="HOGENOM" id="CLU_067069_1_0_5"/>
<keyword evidence="13" id="KW-1185">Reference proteome</keyword>
<feature type="active site" description="For OMPdecase activity" evidence="8">
    <location>
        <position position="71"/>
    </location>
</feature>
<evidence type="ECO:0000313" key="13">
    <source>
        <dbReference type="Proteomes" id="UP000010799"/>
    </source>
</evidence>
<evidence type="ECO:0000256" key="3">
    <source>
        <dbReference type="ARBA" id="ARBA00022793"/>
    </source>
</evidence>
<dbReference type="EMBL" id="CP003789">
    <property type="protein sequence ID" value="AGA64109.1"/>
    <property type="molecule type" value="Genomic_DNA"/>
</dbReference>
<dbReference type="GO" id="GO:0004590">
    <property type="term" value="F:orotidine-5'-phosphate decarboxylase activity"/>
    <property type="evidence" value="ECO:0007669"/>
    <property type="project" value="UniProtKB-UniRule"/>
</dbReference>
<dbReference type="NCBIfam" id="NF001273">
    <property type="entry name" value="PRK00230.1"/>
    <property type="match status" value="1"/>
</dbReference>
<evidence type="ECO:0000256" key="6">
    <source>
        <dbReference type="ARBA" id="ARBA00049157"/>
    </source>
</evidence>
<evidence type="ECO:0000256" key="4">
    <source>
        <dbReference type="ARBA" id="ARBA00022975"/>
    </source>
</evidence>
<comment type="catalytic activity">
    <reaction evidence="6 7 10">
        <text>orotidine 5'-phosphate + H(+) = UMP + CO2</text>
        <dbReference type="Rhea" id="RHEA:11596"/>
        <dbReference type="ChEBI" id="CHEBI:15378"/>
        <dbReference type="ChEBI" id="CHEBI:16526"/>
        <dbReference type="ChEBI" id="CHEBI:57538"/>
        <dbReference type="ChEBI" id="CHEBI:57865"/>
        <dbReference type="EC" id="4.1.1.23"/>
    </reaction>
</comment>
<name>L0ERK0_LIBCB</name>
<sequence length="239" mass="25843">MKKTNLDETSCLIVGLDLPTVLEAEKIVALLGDTVNFYKIGYHLVFSGGLELARDLIYQGKNIFLDLKLLDIDNTVAGSVENIAKMGITMLTLHAYPRVMKSAVAAARGSEICLLAVTVLTSMDDNDLIETGYRDNLHSLVIKRAVQAYEFGMGGVVCSAREAAVVRSKIGKEMSIVTPGIRIAGTNTDDQKRSMSPKAALEAGASHIVIARPIVRSADPLLETKMFLEEIKSFASQAI</sequence>
<dbReference type="HAMAP" id="MF_01200_B">
    <property type="entry name" value="OMPdecase_type1_B"/>
    <property type="match status" value="1"/>
</dbReference>
<dbReference type="GO" id="GO:0006207">
    <property type="term" value="P:'de novo' pyrimidine nucleobase biosynthetic process"/>
    <property type="evidence" value="ECO:0007669"/>
    <property type="project" value="InterPro"/>
</dbReference>
<dbReference type="STRING" id="1215343.B488_01160"/>
<proteinExistence type="inferred from homology"/>
<comment type="caution">
    <text evidence="7">Lacks conserved residue(s) required for the propagation of feature annotation.</text>
</comment>
<dbReference type="SMART" id="SM00934">
    <property type="entry name" value="OMPdecase"/>
    <property type="match status" value="1"/>
</dbReference>
<keyword evidence="3 7" id="KW-0210">Decarboxylase</keyword>
<dbReference type="Gene3D" id="3.20.20.70">
    <property type="entry name" value="Aldolase class I"/>
    <property type="match status" value="1"/>
</dbReference>
<feature type="binding site" evidence="7 9">
    <location>
        <position position="191"/>
    </location>
    <ligand>
        <name>substrate</name>
    </ligand>
</feature>
<dbReference type="PANTHER" id="PTHR32119:SF2">
    <property type="entry name" value="OROTIDINE 5'-PHOSPHATE DECARBOXYLASE"/>
    <property type="match status" value="1"/>
</dbReference>
<dbReference type="CDD" id="cd04725">
    <property type="entry name" value="OMP_decarboxylase_like"/>
    <property type="match status" value="1"/>
</dbReference>
<evidence type="ECO:0000256" key="1">
    <source>
        <dbReference type="ARBA" id="ARBA00002356"/>
    </source>
</evidence>
<feature type="binding site" evidence="7 9">
    <location>
        <position position="17"/>
    </location>
    <ligand>
        <name>substrate</name>
    </ligand>
</feature>
<dbReference type="Proteomes" id="UP000010799">
    <property type="component" value="Chromosome"/>
</dbReference>
<gene>
    <name evidence="7" type="primary">pyrF</name>
    <name evidence="12" type="ordered locus">B488_01160</name>
</gene>
<dbReference type="EC" id="4.1.1.23" evidence="7"/>
<evidence type="ECO:0000259" key="11">
    <source>
        <dbReference type="SMART" id="SM00934"/>
    </source>
</evidence>
<dbReference type="PANTHER" id="PTHR32119">
    <property type="entry name" value="OROTIDINE 5'-PHOSPHATE DECARBOXYLASE"/>
    <property type="match status" value="1"/>
</dbReference>
<evidence type="ECO:0000256" key="9">
    <source>
        <dbReference type="PIRSR" id="PIRSR614732-2"/>
    </source>
</evidence>
<dbReference type="eggNOG" id="COG0284">
    <property type="taxonomic scope" value="Bacteria"/>
</dbReference>
<organism evidence="12 13">
    <name type="scientific">Liberibacter crescens (strain BT-1)</name>
    <dbReference type="NCBI Taxonomy" id="1215343"/>
    <lineage>
        <taxon>Bacteria</taxon>
        <taxon>Pseudomonadati</taxon>
        <taxon>Pseudomonadota</taxon>
        <taxon>Alphaproteobacteria</taxon>
        <taxon>Hyphomicrobiales</taxon>
        <taxon>Rhizobiaceae</taxon>
        <taxon>Liberibacter</taxon>
    </lineage>
</organism>
<feature type="binding site" evidence="9">
    <location>
        <position position="211"/>
    </location>
    <ligand>
        <name>substrate</name>
    </ligand>
</feature>
<feature type="binding site" evidence="7 9">
    <location>
        <position position="39"/>
    </location>
    <ligand>
        <name>substrate</name>
    </ligand>
</feature>
<feature type="binding site" evidence="7 9">
    <location>
        <position position="212"/>
    </location>
    <ligand>
        <name>substrate</name>
    </ligand>
</feature>
<dbReference type="InterPro" id="IPR047596">
    <property type="entry name" value="OMPdecase_bac"/>
</dbReference>
<dbReference type="UniPathway" id="UPA00070">
    <property type="reaction ID" value="UER00120"/>
</dbReference>
<dbReference type="Pfam" id="PF00215">
    <property type="entry name" value="OMPdecase"/>
    <property type="match status" value="1"/>
</dbReference>
<evidence type="ECO:0000256" key="2">
    <source>
        <dbReference type="ARBA" id="ARBA00004861"/>
    </source>
</evidence>
<dbReference type="SUPFAM" id="SSF51366">
    <property type="entry name" value="Ribulose-phoshate binding barrel"/>
    <property type="match status" value="1"/>
</dbReference>
<evidence type="ECO:0000313" key="12">
    <source>
        <dbReference type="EMBL" id="AGA64109.1"/>
    </source>
</evidence>
<dbReference type="GO" id="GO:0044205">
    <property type="term" value="P:'de novo' UMP biosynthetic process"/>
    <property type="evidence" value="ECO:0007669"/>
    <property type="project" value="UniProtKB-UniRule"/>
</dbReference>
<dbReference type="InterPro" id="IPR014732">
    <property type="entry name" value="OMPdecase"/>
</dbReference>
<comment type="similarity">
    <text evidence="7">Belongs to the OMP decarboxylase family. Type 1 subfamily.</text>
</comment>
<accession>L0ERK0</accession>
<dbReference type="RefSeq" id="WP_015272536.1">
    <property type="nucleotide sequence ID" value="NC_019907.1"/>
</dbReference>
<feature type="binding site" evidence="7 9">
    <location>
        <position position="121"/>
    </location>
    <ligand>
        <name>substrate</name>
    </ligand>
</feature>
<evidence type="ECO:0000256" key="10">
    <source>
        <dbReference type="RuleBase" id="RU000512"/>
    </source>
</evidence>
<protein>
    <recommendedName>
        <fullName evidence="7">Orotidine 5'-phosphate decarboxylase</fullName>
        <ecNumber evidence="7">4.1.1.23</ecNumber>
    </recommendedName>
    <alternativeName>
        <fullName evidence="7">OMP decarboxylase</fullName>
        <shortName evidence="7">OMPDCase</shortName>
        <shortName evidence="7">OMPdecase</shortName>
    </alternativeName>
</protein>
<evidence type="ECO:0000256" key="7">
    <source>
        <dbReference type="HAMAP-Rule" id="MF_01200"/>
    </source>
</evidence>
<dbReference type="NCBIfam" id="TIGR01740">
    <property type="entry name" value="pyrF"/>
    <property type="match status" value="1"/>
</dbReference>
<dbReference type="GO" id="GO:0005829">
    <property type="term" value="C:cytosol"/>
    <property type="evidence" value="ECO:0007669"/>
    <property type="project" value="TreeGrafter"/>
</dbReference>
<feature type="binding site" evidence="7">
    <location>
        <begin position="66"/>
        <end position="75"/>
    </location>
    <ligand>
        <name>substrate</name>
    </ligand>
</feature>
<keyword evidence="4 7" id="KW-0665">Pyrimidine biosynthesis</keyword>
<keyword evidence="5 7" id="KW-0456">Lyase</keyword>
<comment type="subunit">
    <text evidence="7">Homodimer.</text>
</comment>
<comment type="function">
    <text evidence="1 7">Catalyzes the decarboxylation of orotidine 5'-monophosphate (OMP) to uridine 5'-monophosphate (UMP).</text>
</comment>
<feature type="active site" description="For OMPdecase activity" evidence="8">
    <location>
        <position position="66"/>
    </location>
</feature>
<feature type="domain" description="Orotidine 5'-phosphate decarboxylase" evidence="11">
    <location>
        <begin position="11"/>
        <end position="227"/>
    </location>
</feature>
<evidence type="ECO:0000256" key="5">
    <source>
        <dbReference type="ARBA" id="ARBA00023239"/>
    </source>
</evidence>
<comment type="pathway">
    <text evidence="2 7 10">Pyrimidine metabolism; UMP biosynthesis via de novo pathway; UMP from orotate: step 2/2.</text>
</comment>
<dbReference type="PROSITE" id="PS00156">
    <property type="entry name" value="OMPDECASE"/>
    <property type="match status" value="1"/>
</dbReference>
<dbReference type="PATRIC" id="fig|1215343.11.peg.123"/>
<dbReference type="InterPro" id="IPR001754">
    <property type="entry name" value="OMPdeCOase_dom"/>
</dbReference>
<feature type="active site" description="Proton donor" evidence="7">
    <location>
        <position position="68"/>
    </location>
</feature>
<feature type="active site" description="For OMPdecase activity" evidence="8">
    <location>
        <position position="68"/>
    </location>
</feature>
<dbReference type="InterPro" id="IPR011060">
    <property type="entry name" value="RibuloseP-bd_barrel"/>
</dbReference>
<reference evidence="12 13" key="1">
    <citation type="journal article" date="2012" name="Stand. Genomic Sci.">
        <title>Complete genome sequence of Liberibacter crescens BT-1.</title>
        <authorList>
            <person name="Leonard M.T."/>
            <person name="Fagen J.R."/>
            <person name="Davis-Richardson A.G."/>
            <person name="Davis M.J."/>
            <person name="Triplett E.W."/>
        </authorList>
    </citation>
    <scope>NUCLEOTIDE SEQUENCE [LARGE SCALE GENOMIC DNA]</scope>
    <source>
        <strain evidence="12 13">BT-1</strain>
    </source>
</reference>
<evidence type="ECO:0000256" key="8">
    <source>
        <dbReference type="PIRSR" id="PIRSR614732-1"/>
    </source>
</evidence>